<dbReference type="AlphaFoldDB" id="A0A378UTQ2"/>
<dbReference type="Gene3D" id="3.10.450.50">
    <property type="match status" value="1"/>
</dbReference>
<name>A0A378UTQ2_MYCFO</name>
<gene>
    <name evidence="1" type="ORF">NCTC1542_02856</name>
</gene>
<organism evidence="1 2">
    <name type="scientific">Mycolicibacterium fortuitum</name>
    <name type="common">Mycobacterium fortuitum</name>
    <dbReference type="NCBI Taxonomy" id="1766"/>
    <lineage>
        <taxon>Bacteria</taxon>
        <taxon>Bacillati</taxon>
        <taxon>Actinomycetota</taxon>
        <taxon>Actinomycetes</taxon>
        <taxon>Mycobacteriales</taxon>
        <taxon>Mycobacteriaceae</taxon>
        <taxon>Mycolicibacterium</taxon>
    </lineage>
</organism>
<reference evidence="1 2" key="1">
    <citation type="submission" date="2018-06" db="EMBL/GenBank/DDBJ databases">
        <authorList>
            <consortium name="Pathogen Informatics"/>
            <person name="Doyle S."/>
        </authorList>
    </citation>
    <scope>NUCLEOTIDE SEQUENCE [LARGE SCALE GENOMIC DNA]</scope>
    <source>
        <strain evidence="1 2">NCTC1542</strain>
    </source>
</reference>
<accession>A0A378UTQ2</accession>
<protein>
    <submittedName>
        <fullName evidence="1">Uncharacterized protein</fullName>
    </submittedName>
</protein>
<dbReference type="InterPro" id="IPR032710">
    <property type="entry name" value="NTF2-like_dom_sf"/>
</dbReference>
<dbReference type="EMBL" id="UGQY01000003">
    <property type="protein sequence ID" value="STZ88078.1"/>
    <property type="molecule type" value="Genomic_DNA"/>
</dbReference>
<evidence type="ECO:0000313" key="1">
    <source>
        <dbReference type="EMBL" id="STZ88078.1"/>
    </source>
</evidence>
<sequence length="33" mass="3688">MATEQVARAEIAAWASNDVDEVMSQFADDARWC</sequence>
<evidence type="ECO:0000313" key="2">
    <source>
        <dbReference type="Proteomes" id="UP000255389"/>
    </source>
</evidence>
<dbReference type="SUPFAM" id="SSF54427">
    <property type="entry name" value="NTF2-like"/>
    <property type="match status" value="1"/>
</dbReference>
<dbReference type="Proteomes" id="UP000255389">
    <property type="component" value="Unassembled WGS sequence"/>
</dbReference>
<proteinExistence type="predicted"/>